<dbReference type="PRINTS" id="PR01713">
    <property type="entry name" value="NUCEPIMERASE"/>
</dbReference>
<protein>
    <submittedName>
        <fullName evidence="3">Epimerase</fullName>
    </submittedName>
</protein>
<dbReference type="InterPro" id="IPR036291">
    <property type="entry name" value="NAD(P)-bd_dom_sf"/>
</dbReference>
<sequence>MAILITGGAGFIGSHLTQILLKQSDAQLVTIDNFNDYYDPALKRENVKPVANEPRVTQIEGDFCDSAAMKRLFDEHDIDQVVHLGAMAGVRISVQKPEMYQQANVAGTLSLLEAARHHPVKRFLLASSSTVYGKGAGIPFREDAPLGIPASPYGATKRAAELLCLTYHQLHGVPAACLRPFSVYGPRLRPDLALTIFAKAVHEGTPIPLFGDGSIRRDFTHVSDICQGFISALTAEGVVGQEINLGHSDPIEMRRLIELLEKSFDKKAVIDYQPERPEDLPITYANLEKAEKLLGYGPKVLIEDGIQEYVDWFRSWHG</sequence>
<evidence type="ECO:0000313" key="3">
    <source>
        <dbReference type="EMBL" id="PQO41839.1"/>
    </source>
</evidence>
<organism evidence="3 4">
    <name type="scientific">Blastopirellula marina</name>
    <dbReference type="NCBI Taxonomy" id="124"/>
    <lineage>
        <taxon>Bacteria</taxon>
        <taxon>Pseudomonadati</taxon>
        <taxon>Planctomycetota</taxon>
        <taxon>Planctomycetia</taxon>
        <taxon>Pirellulales</taxon>
        <taxon>Pirellulaceae</taxon>
        <taxon>Blastopirellula</taxon>
    </lineage>
</organism>
<proteinExistence type="predicted"/>
<dbReference type="OrthoDB" id="258549at2"/>
<evidence type="ECO:0000259" key="2">
    <source>
        <dbReference type="Pfam" id="PF16363"/>
    </source>
</evidence>
<comment type="caution">
    <text evidence="3">The sequence shown here is derived from an EMBL/GenBank/DDBJ whole genome shotgun (WGS) entry which is preliminary data.</text>
</comment>
<dbReference type="RefSeq" id="WP_105349546.1">
    <property type="nucleotide sequence ID" value="NZ_PUIA01000001.1"/>
</dbReference>
<evidence type="ECO:0000256" key="1">
    <source>
        <dbReference type="ARBA" id="ARBA00023027"/>
    </source>
</evidence>
<accession>A0A2S8GBP1</accession>
<dbReference type="Gene3D" id="3.40.50.720">
    <property type="entry name" value="NAD(P)-binding Rossmann-like Domain"/>
    <property type="match status" value="1"/>
</dbReference>
<dbReference type="EMBL" id="PUIA01000001">
    <property type="protein sequence ID" value="PQO41839.1"/>
    <property type="molecule type" value="Genomic_DNA"/>
</dbReference>
<evidence type="ECO:0000313" key="4">
    <source>
        <dbReference type="Proteomes" id="UP000240009"/>
    </source>
</evidence>
<name>A0A2S8GBP1_9BACT</name>
<dbReference type="InterPro" id="IPR016040">
    <property type="entry name" value="NAD(P)-bd_dom"/>
</dbReference>
<keyword evidence="1" id="KW-0520">NAD</keyword>
<dbReference type="AlphaFoldDB" id="A0A2S8GBP1"/>
<dbReference type="Proteomes" id="UP000240009">
    <property type="component" value="Unassembled WGS sequence"/>
</dbReference>
<dbReference type="Gene3D" id="3.90.25.10">
    <property type="entry name" value="UDP-galactose 4-epimerase, domain 1"/>
    <property type="match status" value="1"/>
</dbReference>
<dbReference type="PANTHER" id="PTHR43574">
    <property type="entry name" value="EPIMERASE-RELATED"/>
    <property type="match status" value="1"/>
</dbReference>
<dbReference type="Pfam" id="PF16363">
    <property type="entry name" value="GDP_Man_Dehyd"/>
    <property type="match status" value="1"/>
</dbReference>
<dbReference type="SUPFAM" id="SSF51735">
    <property type="entry name" value="NAD(P)-binding Rossmann-fold domains"/>
    <property type="match status" value="1"/>
</dbReference>
<gene>
    <name evidence="3" type="ORF">C5Y96_00255</name>
</gene>
<reference evidence="3 4" key="1">
    <citation type="submission" date="2018-02" db="EMBL/GenBank/DDBJ databases">
        <title>Comparative genomes isolates from brazilian mangrove.</title>
        <authorList>
            <person name="Araujo J.E."/>
            <person name="Taketani R.G."/>
            <person name="Silva M.C.P."/>
            <person name="Loureco M.V."/>
            <person name="Andreote F.D."/>
        </authorList>
    </citation>
    <scope>NUCLEOTIDE SEQUENCE [LARGE SCALE GENOMIC DNA]</scope>
    <source>
        <strain evidence="3 4">HEX-2 MGV</strain>
    </source>
</reference>
<feature type="domain" description="NAD(P)-binding" evidence="2">
    <location>
        <begin position="4"/>
        <end position="308"/>
    </location>
</feature>